<sequence>MLCRTFREQSVQIAAIAFLFAKFIRHRFYQHTNRRRSIEFQIEITHKTHHFPVFWRQRNPFVLCNHHRQWLTPLAAFFEIAFGIRFYLFTFEDQHNSLLP</sequence>
<evidence type="ECO:0000313" key="2">
    <source>
        <dbReference type="Proteomes" id="UP000001410"/>
    </source>
</evidence>
<dbReference type="AlphaFoldDB" id="A0A0H2V5X1"/>
<gene>
    <name evidence="1" type="ordered locus">c1108</name>
</gene>
<evidence type="ECO:0000313" key="1">
    <source>
        <dbReference type="EMBL" id="AAN79576.1"/>
    </source>
</evidence>
<keyword evidence="2" id="KW-1185">Reference proteome</keyword>
<organism evidence="1 2">
    <name type="scientific">Escherichia coli O6:H1 (strain CFT073 / ATCC 700928 / UPEC)</name>
    <dbReference type="NCBI Taxonomy" id="199310"/>
    <lineage>
        <taxon>Bacteria</taxon>
        <taxon>Pseudomonadati</taxon>
        <taxon>Pseudomonadota</taxon>
        <taxon>Gammaproteobacteria</taxon>
        <taxon>Enterobacterales</taxon>
        <taxon>Enterobacteriaceae</taxon>
        <taxon>Escherichia</taxon>
    </lineage>
</organism>
<dbReference type="KEGG" id="ecc:c1108"/>
<name>A0A0H2V5X1_ECOL6</name>
<dbReference type="HOGENOM" id="CLU_2301377_0_0_6"/>
<protein>
    <submittedName>
        <fullName evidence="1">Uncharacterized protein</fullName>
    </submittedName>
</protein>
<dbReference type="EMBL" id="AE014075">
    <property type="protein sequence ID" value="AAN79576.1"/>
    <property type="molecule type" value="Genomic_DNA"/>
</dbReference>
<dbReference type="Proteomes" id="UP000001410">
    <property type="component" value="Chromosome"/>
</dbReference>
<accession>A0A0H2V5X1</accession>
<reference evidence="1 2" key="1">
    <citation type="journal article" date="2002" name="Proc. Natl. Acad. Sci. U.S.A.">
        <title>Extensive mosaic structure revealed by the complete genome sequence of uropathogenic Escherichia coli.</title>
        <authorList>
            <person name="Welch R.A."/>
            <person name="Burland V."/>
            <person name="Plunkett G.III."/>
            <person name="Redford P."/>
            <person name="Roesch P."/>
            <person name="Rasko D."/>
            <person name="Buckles E.L."/>
            <person name="Liou S.R."/>
            <person name="Boutin A."/>
            <person name="Hackett J."/>
            <person name="Stroud D."/>
            <person name="Mayhew G.F."/>
            <person name="Rose D.J."/>
            <person name="Zhou S."/>
            <person name="Schwartz D.C."/>
            <person name="Perna N.T."/>
            <person name="Mobley H.L."/>
            <person name="Donnenberg M.S."/>
            <person name="Blattner F.R."/>
        </authorList>
    </citation>
    <scope>NUCLEOTIDE SEQUENCE [LARGE SCALE GENOMIC DNA]</scope>
    <source>
        <strain evidence="2">CFT073 / ATCC 700928 / UPEC</strain>
    </source>
</reference>
<proteinExistence type="predicted"/>
<dbReference type="STRING" id="199310.c1108"/>